<dbReference type="Proteomes" id="UP001164250">
    <property type="component" value="Chromosome 9"/>
</dbReference>
<evidence type="ECO:0000313" key="2">
    <source>
        <dbReference type="Proteomes" id="UP001164250"/>
    </source>
</evidence>
<proteinExistence type="predicted"/>
<dbReference type="EMBL" id="CM047905">
    <property type="protein sequence ID" value="KAJ0087823.1"/>
    <property type="molecule type" value="Genomic_DNA"/>
</dbReference>
<name>A0ACC1AMF9_9ROSI</name>
<sequence>MASSLINFDIGSPSHPNGCDDEDYHGTPNNEGEDDGIQEMLNDFENLRDHCMGSGPRGDISAGLQVRDFSHSSVRYSSSSFCATFSCASAACRSLYLRSVFIITMSLKLIRVQSSSFKYFDLYHVAFFIPFPWKAITRQHLITAPTGSHFTVDFEKVRWNHLKLLFF</sequence>
<accession>A0ACC1AMF9</accession>
<reference evidence="2" key="1">
    <citation type="journal article" date="2023" name="G3 (Bethesda)">
        <title>Genome assembly and association tests identify interacting loci associated with vigor, precocity, and sex in interspecific pistachio rootstocks.</title>
        <authorList>
            <person name="Palmer W."/>
            <person name="Jacygrad E."/>
            <person name="Sagayaradj S."/>
            <person name="Cavanaugh K."/>
            <person name="Han R."/>
            <person name="Bertier L."/>
            <person name="Beede B."/>
            <person name="Kafkas S."/>
            <person name="Golino D."/>
            <person name="Preece J."/>
            <person name="Michelmore R."/>
        </authorList>
    </citation>
    <scope>NUCLEOTIDE SEQUENCE [LARGE SCALE GENOMIC DNA]</scope>
</reference>
<gene>
    <name evidence="1" type="ORF">Patl1_32395</name>
</gene>
<protein>
    <submittedName>
        <fullName evidence="1">Uncharacterized protein</fullName>
    </submittedName>
</protein>
<keyword evidence="2" id="KW-1185">Reference proteome</keyword>
<organism evidence="1 2">
    <name type="scientific">Pistacia atlantica</name>
    <dbReference type="NCBI Taxonomy" id="434234"/>
    <lineage>
        <taxon>Eukaryota</taxon>
        <taxon>Viridiplantae</taxon>
        <taxon>Streptophyta</taxon>
        <taxon>Embryophyta</taxon>
        <taxon>Tracheophyta</taxon>
        <taxon>Spermatophyta</taxon>
        <taxon>Magnoliopsida</taxon>
        <taxon>eudicotyledons</taxon>
        <taxon>Gunneridae</taxon>
        <taxon>Pentapetalae</taxon>
        <taxon>rosids</taxon>
        <taxon>malvids</taxon>
        <taxon>Sapindales</taxon>
        <taxon>Anacardiaceae</taxon>
        <taxon>Pistacia</taxon>
    </lineage>
</organism>
<evidence type="ECO:0000313" key="1">
    <source>
        <dbReference type="EMBL" id="KAJ0087823.1"/>
    </source>
</evidence>
<comment type="caution">
    <text evidence="1">The sequence shown here is derived from an EMBL/GenBank/DDBJ whole genome shotgun (WGS) entry which is preliminary data.</text>
</comment>